<evidence type="ECO:0000256" key="5">
    <source>
        <dbReference type="ARBA" id="ARBA00023157"/>
    </source>
</evidence>
<evidence type="ECO:0000256" key="3">
    <source>
        <dbReference type="ARBA" id="ARBA00022729"/>
    </source>
</evidence>
<keyword evidence="5" id="KW-1015">Disulfide bond</keyword>
<dbReference type="PANTHER" id="PTHR11860:SF98">
    <property type="entry name" value="IMMUNOGLOBULIN V-SET DOMAIN-CONTAINING PROTEIN"/>
    <property type="match status" value="1"/>
</dbReference>
<dbReference type="Pfam" id="PF07686">
    <property type="entry name" value="V-set"/>
    <property type="match status" value="1"/>
</dbReference>
<evidence type="ECO:0000256" key="1">
    <source>
        <dbReference type="ARBA" id="ARBA00004370"/>
    </source>
</evidence>
<dbReference type="InterPro" id="IPR036179">
    <property type="entry name" value="Ig-like_dom_sf"/>
</dbReference>
<name>A0A452QXJ0_URSAM</name>
<proteinExistence type="predicted"/>
<dbReference type="InterPro" id="IPR013783">
    <property type="entry name" value="Ig-like_fold"/>
</dbReference>
<dbReference type="SUPFAM" id="SSF48726">
    <property type="entry name" value="Immunoglobulin"/>
    <property type="match status" value="1"/>
</dbReference>
<reference evidence="7" key="3">
    <citation type="submission" date="2025-09" db="UniProtKB">
        <authorList>
            <consortium name="Ensembl"/>
        </authorList>
    </citation>
    <scope>IDENTIFICATION</scope>
</reference>
<dbReference type="FunFam" id="2.60.40.10:FF:000370">
    <property type="entry name" value="CMRF35-like molecule 1"/>
    <property type="match status" value="1"/>
</dbReference>
<keyword evidence="2" id="KW-0812">Transmembrane</keyword>
<evidence type="ECO:0000259" key="6">
    <source>
        <dbReference type="SMART" id="SM00409"/>
    </source>
</evidence>
<keyword evidence="8" id="KW-1185">Reference proteome</keyword>
<dbReference type="SMART" id="SM00409">
    <property type="entry name" value="IG"/>
    <property type="match status" value="1"/>
</dbReference>
<evidence type="ECO:0000256" key="2">
    <source>
        <dbReference type="ARBA" id="ARBA00022692"/>
    </source>
</evidence>
<reference evidence="7" key="2">
    <citation type="submission" date="2025-08" db="UniProtKB">
        <authorList>
            <consortium name="Ensembl"/>
        </authorList>
    </citation>
    <scope>IDENTIFICATION</scope>
</reference>
<dbReference type="AlphaFoldDB" id="A0A452QXJ0"/>
<dbReference type="InterPro" id="IPR013106">
    <property type="entry name" value="Ig_V-set"/>
</dbReference>
<dbReference type="CDD" id="cd05716">
    <property type="entry name" value="IgV_pIgR_like"/>
    <property type="match status" value="1"/>
</dbReference>
<organism evidence="7 8">
    <name type="scientific">Ursus americanus</name>
    <name type="common">American black bear</name>
    <name type="synonym">Euarctos americanus</name>
    <dbReference type="NCBI Taxonomy" id="9643"/>
    <lineage>
        <taxon>Eukaryota</taxon>
        <taxon>Metazoa</taxon>
        <taxon>Chordata</taxon>
        <taxon>Craniata</taxon>
        <taxon>Vertebrata</taxon>
        <taxon>Euteleostomi</taxon>
        <taxon>Mammalia</taxon>
        <taxon>Eutheria</taxon>
        <taxon>Laurasiatheria</taxon>
        <taxon>Carnivora</taxon>
        <taxon>Caniformia</taxon>
        <taxon>Ursidae</taxon>
        <taxon>Ursus</taxon>
    </lineage>
</organism>
<dbReference type="InterPro" id="IPR050671">
    <property type="entry name" value="CD300_family_receptors"/>
</dbReference>
<evidence type="ECO:0000313" key="7">
    <source>
        <dbReference type="Ensembl" id="ENSUAMP00000010483.1"/>
    </source>
</evidence>
<protein>
    <recommendedName>
        <fullName evidence="6">Immunoglobulin domain-containing protein</fullName>
    </recommendedName>
</protein>
<comment type="subcellular location">
    <subcellularLocation>
        <location evidence="1">Membrane</location>
    </subcellularLocation>
</comment>
<keyword evidence="4" id="KW-0472">Membrane</keyword>
<sequence>MWVSIHLLEGHFSICQERTVRGTEGGTLTVNCGYGRGWESYKKWWCRGRNKNSCRILVKTAGTDQLVKKERASIQDNHSRRSFTVTLERLRRDDTDTYWCGIERTGEDLGYKISVIVDPGRHYSLLCSGALVPTTEGSGLSLSSQRMERRLLTCLRQHVCVFLCIWVLMGIFRLQLHSSWALFALSCVHILFRTKFWKYMSLSPPNSYGKALIRKDAKDPPVEKSFQ</sequence>
<keyword evidence="3" id="KW-0732">Signal</keyword>
<dbReference type="Proteomes" id="UP000291022">
    <property type="component" value="Unassembled WGS sequence"/>
</dbReference>
<dbReference type="STRING" id="9643.ENSUAMP00000010483"/>
<dbReference type="PANTHER" id="PTHR11860">
    <property type="entry name" value="POLYMERIC-IMMUNOGLOBULIN RECEPTOR"/>
    <property type="match status" value="1"/>
</dbReference>
<dbReference type="InterPro" id="IPR003599">
    <property type="entry name" value="Ig_sub"/>
</dbReference>
<accession>A0A452QXJ0</accession>
<feature type="domain" description="Immunoglobulin" evidence="6">
    <location>
        <begin position="17"/>
        <end position="118"/>
    </location>
</feature>
<dbReference type="Ensembl" id="ENSUAMT00000011781.1">
    <property type="protein sequence ID" value="ENSUAMP00000010483.1"/>
    <property type="gene ID" value="ENSUAMG00000008616.1"/>
</dbReference>
<reference evidence="8" key="1">
    <citation type="submission" date="2016-06" db="EMBL/GenBank/DDBJ databases">
        <title>De novo assembly and RNA-Seq shows season-dependent expression and editing in black bear kidneys.</title>
        <authorList>
            <person name="Korstanje R."/>
            <person name="Srivastava A."/>
            <person name="Sarsani V.K."/>
            <person name="Sheehan S.M."/>
            <person name="Seger R.L."/>
            <person name="Barter M.E."/>
            <person name="Lindqvist C."/>
            <person name="Brody L.C."/>
            <person name="Mullikin J.C."/>
        </authorList>
    </citation>
    <scope>NUCLEOTIDE SEQUENCE [LARGE SCALE GENOMIC DNA]</scope>
</reference>
<evidence type="ECO:0000313" key="8">
    <source>
        <dbReference type="Proteomes" id="UP000291022"/>
    </source>
</evidence>
<dbReference type="Gene3D" id="2.60.40.10">
    <property type="entry name" value="Immunoglobulins"/>
    <property type="match status" value="1"/>
</dbReference>
<dbReference type="GeneTree" id="ENSGT00940000154332"/>
<dbReference type="GO" id="GO:0005886">
    <property type="term" value="C:plasma membrane"/>
    <property type="evidence" value="ECO:0007669"/>
    <property type="project" value="TreeGrafter"/>
</dbReference>
<dbReference type="GO" id="GO:0004888">
    <property type="term" value="F:transmembrane signaling receptor activity"/>
    <property type="evidence" value="ECO:0007669"/>
    <property type="project" value="TreeGrafter"/>
</dbReference>
<evidence type="ECO:0000256" key="4">
    <source>
        <dbReference type="ARBA" id="ARBA00023136"/>
    </source>
</evidence>